<dbReference type="Proteomes" id="UP000515154">
    <property type="component" value="Linkage group LG13"/>
</dbReference>
<protein>
    <submittedName>
        <fullName evidence="3">Uncharacterized protein LOC115218583</fullName>
    </submittedName>
</protein>
<accession>A0A6P7T1V3</accession>
<evidence type="ECO:0000313" key="2">
    <source>
        <dbReference type="Proteomes" id="UP000515154"/>
    </source>
</evidence>
<dbReference type="AlphaFoldDB" id="A0A6P7T1V3"/>
<dbReference type="Pfam" id="PF21530">
    <property type="entry name" value="Pif1_2B_dom"/>
    <property type="match status" value="1"/>
</dbReference>
<dbReference type="PANTHER" id="PTHR23274">
    <property type="entry name" value="DNA HELICASE-RELATED"/>
    <property type="match status" value="1"/>
</dbReference>
<dbReference type="GO" id="GO:0006260">
    <property type="term" value="P:DNA replication"/>
    <property type="evidence" value="ECO:0007669"/>
    <property type="project" value="TreeGrafter"/>
</dbReference>
<dbReference type="PANTHER" id="PTHR23274:SF48">
    <property type="entry name" value="ATP-DEPENDENT DNA HELICASE"/>
    <property type="match status" value="1"/>
</dbReference>
<dbReference type="InterPro" id="IPR027417">
    <property type="entry name" value="P-loop_NTPase"/>
</dbReference>
<name>A0A6P7T1V3_9MOLL</name>
<dbReference type="KEGG" id="osn:115218583"/>
<dbReference type="SUPFAM" id="SSF52540">
    <property type="entry name" value="P-loop containing nucleoside triphosphate hydrolases"/>
    <property type="match status" value="1"/>
</dbReference>
<organism evidence="2 3">
    <name type="scientific">Octopus sinensis</name>
    <name type="common">East Asian common octopus</name>
    <dbReference type="NCBI Taxonomy" id="2607531"/>
    <lineage>
        <taxon>Eukaryota</taxon>
        <taxon>Metazoa</taxon>
        <taxon>Spiralia</taxon>
        <taxon>Lophotrochozoa</taxon>
        <taxon>Mollusca</taxon>
        <taxon>Cephalopoda</taxon>
        <taxon>Coleoidea</taxon>
        <taxon>Octopodiformes</taxon>
        <taxon>Octopoda</taxon>
        <taxon>Incirrata</taxon>
        <taxon>Octopodidae</taxon>
        <taxon>Octopus</taxon>
    </lineage>
</organism>
<evidence type="ECO:0000313" key="3">
    <source>
        <dbReference type="RefSeq" id="XP_029644337.1"/>
    </source>
</evidence>
<proteinExistence type="predicted"/>
<gene>
    <name evidence="3" type="primary">LOC115218583</name>
</gene>
<feature type="domain" description="DNA helicase Pif1-like 2B" evidence="1">
    <location>
        <begin position="30"/>
        <end position="75"/>
    </location>
</feature>
<evidence type="ECO:0000259" key="1">
    <source>
        <dbReference type="Pfam" id="PF21530"/>
    </source>
</evidence>
<keyword evidence="2" id="KW-1185">Reference proteome</keyword>
<dbReference type="RefSeq" id="XP_029644337.1">
    <property type="nucleotide sequence ID" value="XM_029788477.1"/>
</dbReference>
<dbReference type="InterPro" id="IPR049163">
    <property type="entry name" value="Pif1-like_2B_dom"/>
</dbReference>
<sequence>MINHFPGESRQYRSSDTIVDGNYRQYPQDILNKLNSLGLPMHRISLKKYCPIMFLRNFDPANGHCNGTRYTITQLNSHVIEAVIAIGPHSGKHLFIPQIPLVPSDNHFPFQLRCRQFPIKQAFSFTGNKSQGQTLDRVGVFLRTPMFTLGQLYVAMSRVTDSANLKISVDQTQNIVYKEVL</sequence>
<dbReference type="GO" id="GO:0005657">
    <property type="term" value="C:replication fork"/>
    <property type="evidence" value="ECO:0007669"/>
    <property type="project" value="TreeGrafter"/>
</dbReference>
<reference evidence="3" key="1">
    <citation type="submission" date="2025-08" db="UniProtKB">
        <authorList>
            <consortium name="RefSeq"/>
        </authorList>
    </citation>
    <scope>IDENTIFICATION</scope>
</reference>